<accession>A0A517YMQ6</accession>
<proteinExistence type="predicted"/>
<evidence type="ECO:0000313" key="3">
    <source>
        <dbReference type="Proteomes" id="UP000315017"/>
    </source>
</evidence>
<keyword evidence="1" id="KW-0732">Signal</keyword>
<dbReference type="KEGG" id="aagg:ETAA8_66680"/>
<evidence type="ECO:0000256" key="1">
    <source>
        <dbReference type="SAM" id="SignalP"/>
    </source>
</evidence>
<reference evidence="2 3" key="1">
    <citation type="submission" date="2019-02" db="EMBL/GenBank/DDBJ databases">
        <title>Deep-cultivation of Planctomycetes and their phenomic and genomic characterization uncovers novel biology.</title>
        <authorList>
            <person name="Wiegand S."/>
            <person name="Jogler M."/>
            <person name="Boedeker C."/>
            <person name="Pinto D."/>
            <person name="Vollmers J."/>
            <person name="Rivas-Marin E."/>
            <person name="Kohn T."/>
            <person name="Peeters S.H."/>
            <person name="Heuer A."/>
            <person name="Rast P."/>
            <person name="Oberbeckmann S."/>
            <person name="Bunk B."/>
            <person name="Jeske O."/>
            <person name="Meyerdierks A."/>
            <person name="Storesund J.E."/>
            <person name="Kallscheuer N."/>
            <person name="Luecker S."/>
            <person name="Lage O.M."/>
            <person name="Pohl T."/>
            <person name="Merkel B.J."/>
            <person name="Hornburger P."/>
            <person name="Mueller R.-W."/>
            <person name="Bruemmer F."/>
            <person name="Labrenz M."/>
            <person name="Spormann A.M."/>
            <person name="Op den Camp H."/>
            <person name="Overmann J."/>
            <person name="Amann R."/>
            <person name="Jetten M.S.M."/>
            <person name="Mascher T."/>
            <person name="Medema M.H."/>
            <person name="Devos D.P."/>
            <person name="Kaster A.-K."/>
            <person name="Ovreas L."/>
            <person name="Rohde M."/>
            <person name="Galperin M.Y."/>
            <person name="Jogler C."/>
        </authorList>
    </citation>
    <scope>NUCLEOTIDE SEQUENCE [LARGE SCALE GENOMIC DNA]</scope>
    <source>
        <strain evidence="2 3">ETA_A8</strain>
    </source>
</reference>
<gene>
    <name evidence="2" type="ORF">ETAA8_66680</name>
</gene>
<dbReference type="EMBL" id="CP036274">
    <property type="protein sequence ID" value="QDU31509.1"/>
    <property type="molecule type" value="Genomic_DNA"/>
</dbReference>
<evidence type="ECO:0000313" key="2">
    <source>
        <dbReference type="EMBL" id="QDU31509.1"/>
    </source>
</evidence>
<dbReference type="Proteomes" id="UP000315017">
    <property type="component" value="Chromosome"/>
</dbReference>
<sequence precursor="true">MKRPIARWHRLLFIMCCLSFGLFVADVANAGHPSYWTIGRHHPSGAVQPLHPQGYAYGWFGAAPRPQAERQSGYYGLYRQWSSY</sequence>
<dbReference type="RefSeq" id="WP_145098756.1">
    <property type="nucleotide sequence ID" value="NZ_CP036274.1"/>
</dbReference>
<keyword evidence="3" id="KW-1185">Reference proteome</keyword>
<feature type="signal peptide" evidence="1">
    <location>
        <begin position="1"/>
        <end position="30"/>
    </location>
</feature>
<organism evidence="2 3">
    <name type="scientific">Anatilimnocola aggregata</name>
    <dbReference type="NCBI Taxonomy" id="2528021"/>
    <lineage>
        <taxon>Bacteria</taxon>
        <taxon>Pseudomonadati</taxon>
        <taxon>Planctomycetota</taxon>
        <taxon>Planctomycetia</taxon>
        <taxon>Pirellulales</taxon>
        <taxon>Pirellulaceae</taxon>
        <taxon>Anatilimnocola</taxon>
    </lineage>
</organism>
<feature type="chain" id="PRO_5021730922" evidence="1">
    <location>
        <begin position="31"/>
        <end position="84"/>
    </location>
</feature>
<dbReference type="OrthoDB" id="292155at2"/>
<protein>
    <submittedName>
        <fullName evidence="2">Uncharacterized protein</fullName>
    </submittedName>
</protein>
<name>A0A517YMQ6_9BACT</name>
<dbReference type="AlphaFoldDB" id="A0A517YMQ6"/>